<accession>A0A8J4WXY9</accession>
<feature type="non-terminal residue" evidence="2">
    <location>
        <position position="102"/>
    </location>
</feature>
<dbReference type="Proteomes" id="UP000727407">
    <property type="component" value="Unassembled WGS sequence"/>
</dbReference>
<feature type="region of interest" description="Disordered" evidence="1">
    <location>
        <begin position="1"/>
        <end position="45"/>
    </location>
</feature>
<dbReference type="EMBL" id="QNUK01002707">
    <property type="protein sequence ID" value="KAF5879818.1"/>
    <property type="molecule type" value="Genomic_DNA"/>
</dbReference>
<keyword evidence="3" id="KW-1185">Reference proteome</keyword>
<dbReference type="AlphaFoldDB" id="A0A8J4WXY9"/>
<comment type="caution">
    <text evidence="2">The sequence shown here is derived from an EMBL/GenBank/DDBJ whole genome shotgun (WGS) entry which is preliminary data.</text>
</comment>
<reference evidence="2" key="1">
    <citation type="submission" date="2020-07" db="EMBL/GenBank/DDBJ databases">
        <title>Clarias magur genome sequencing, assembly and annotation.</title>
        <authorList>
            <person name="Kushwaha B."/>
            <person name="Kumar R."/>
            <person name="Das P."/>
            <person name="Joshi C.G."/>
            <person name="Kumar D."/>
            <person name="Nagpure N.S."/>
            <person name="Pandey M."/>
            <person name="Agarwal S."/>
            <person name="Srivastava S."/>
            <person name="Singh M."/>
            <person name="Sahoo L."/>
            <person name="Jayasankar P."/>
            <person name="Meher P.K."/>
            <person name="Koringa P.G."/>
            <person name="Iquebal M.A."/>
            <person name="Das S.P."/>
            <person name="Bit A."/>
            <person name="Patnaik S."/>
            <person name="Patel N."/>
            <person name="Shah T.M."/>
            <person name="Hinsu A."/>
            <person name="Jena J.K."/>
        </authorList>
    </citation>
    <scope>NUCLEOTIDE SEQUENCE</scope>
    <source>
        <strain evidence="2">CIFAMagur01</strain>
        <tissue evidence="2">Testis</tissue>
    </source>
</reference>
<organism evidence="2 3">
    <name type="scientific">Clarias magur</name>
    <name type="common">Asian catfish</name>
    <name type="synonym">Macropteronotus magur</name>
    <dbReference type="NCBI Taxonomy" id="1594786"/>
    <lineage>
        <taxon>Eukaryota</taxon>
        <taxon>Metazoa</taxon>
        <taxon>Chordata</taxon>
        <taxon>Craniata</taxon>
        <taxon>Vertebrata</taxon>
        <taxon>Euteleostomi</taxon>
        <taxon>Actinopterygii</taxon>
        <taxon>Neopterygii</taxon>
        <taxon>Teleostei</taxon>
        <taxon>Ostariophysi</taxon>
        <taxon>Siluriformes</taxon>
        <taxon>Clariidae</taxon>
        <taxon>Clarias</taxon>
    </lineage>
</organism>
<evidence type="ECO:0000313" key="2">
    <source>
        <dbReference type="EMBL" id="KAF5879818.1"/>
    </source>
</evidence>
<proteinExistence type="predicted"/>
<protein>
    <submittedName>
        <fullName evidence="2">Siroheme synthase 2</fullName>
    </submittedName>
</protein>
<name>A0A8J4WXY9_CLAMG</name>
<sequence length="102" mass="11894">MVGGRLPAFPPGKVSDRRRYWSKQHSSTGKVTQRKKTPWQQTEKKWIKVRKKAKLDDILEESEDNLSESELSSHADLDPEYNPMHSSSLSRDKKISRDTKKR</sequence>
<evidence type="ECO:0000313" key="3">
    <source>
        <dbReference type="Proteomes" id="UP000727407"/>
    </source>
</evidence>
<feature type="compositionally biased region" description="Basic and acidic residues" evidence="1">
    <location>
        <begin position="90"/>
        <end position="102"/>
    </location>
</feature>
<gene>
    <name evidence="2" type="primary">cysG2</name>
    <name evidence="2" type="ORF">DAT39_023680</name>
</gene>
<evidence type="ECO:0000256" key="1">
    <source>
        <dbReference type="SAM" id="MobiDB-lite"/>
    </source>
</evidence>
<feature type="region of interest" description="Disordered" evidence="1">
    <location>
        <begin position="61"/>
        <end position="102"/>
    </location>
</feature>